<feature type="region of interest" description="Disordered" evidence="1">
    <location>
        <begin position="102"/>
        <end position="134"/>
    </location>
</feature>
<proteinExistence type="predicted"/>
<evidence type="ECO:0000256" key="2">
    <source>
        <dbReference type="SAM" id="Phobius"/>
    </source>
</evidence>
<keyword evidence="4" id="KW-1185">Reference proteome</keyword>
<dbReference type="OrthoDB" id="410322at2759"/>
<sequence length="942" mass="103563">MPKFQRQTTHAHESDILQIIDDRFEELEETVALARLIPQLHDRLFQVETMLKRREVGGAEAQSGPQWSESEPPARIVMQDCDEAPDEDNPQELRLDLDGNKMGQNVHMKDVPTGLSPRSMAAHSPARAKPSKRKITEISRDKISDVNEQILDTQTNEYYTFGESTWDLVMFIGTGALGPLGSLQTFLLAVVNVMMQVVFVAIAYFNFTSPDINESSVLEAQRWRRASGHSLWSYDDVSKESLAERVCKLDKSLEQSGIQVALYENIEKYLKSDAGGLEGWFTGQVLCIVALVCWYLMVAKELSHASALLRGVLAMPTGPTRIDTRENPFTKATHYRLRGVARSRKVFSAVLFGYRLVAAAVLVFVGTFFLVYTVSVTELILNAVALGIILDIDDLLFDALATTPGRHLVHQLDALPMPSLPRIRGADAKSVSMSLAIPCLTILVYVNMLGPFVGTLQDVSTAMCGGNLGFVWNVDKRRVVLMAPTSGGGWEDQDETKIYAVEEGERIGFGLDQNDAEYGLWLRDVNLVGDLTVLSLAESIDLFNPECGDLGDTGTMLNYLRFFLQNTTLQGCADAVPFCNSVTSLPDFGVDDGKGWAARMLCSATCGCQTPASDNLFVQGCPYGPGRACQQSESFLQFRENSVCIEQNASSLRQFAPWVQWIEALTLYGNQSANLKGKTEALAIARAMWDHGCGFQANLSAENISWGDCFSWNSSFEWEFKTLEAFCPLTCGCSRDTLDSACPQPFGVYSCDQLEEARCLTWMGQHYCPAFSPSVKGVVSLSASSTDPNVVSALFVPVTMALMGSLAHYAGAETYAIRLDLQPRGVLILGFFSIFMLDPAWDEETMSSRLFSTPIADFEARVLQTTAALGGSINGAGLRIEALTTQSPVPLRRLEHVKKDVHGHSGRGCAASPELLGEAWTKLRLHPSDANDSLYTFFTSPT</sequence>
<feature type="transmembrane region" description="Helical" evidence="2">
    <location>
        <begin position="279"/>
        <end position="298"/>
    </location>
</feature>
<evidence type="ECO:0000256" key="1">
    <source>
        <dbReference type="SAM" id="MobiDB-lite"/>
    </source>
</evidence>
<evidence type="ECO:0000313" key="3">
    <source>
        <dbReference type="EMBL" id="OLP85623.1"/>
    </source>
</evidence>
<protein>
    <submittedName>
        <fullName evidence="3">Uncharacterized protein</fullName>
    </submittedName>
</protein>
<keyword evidence="2" id="KW-1133">Transmembrane helix</keyword>
<keyword evidence="2" id="KW-0812">Transmembrane</keyword>
<organism evidence="3 4">
    <name type="scientific">Symbiodinium microadriaticum</name>
    <name type="common">Dinoflagellate</name>
    <name type="synonym">Zooxanthella microadriatica</name>
    <dbReference type="NCBI Taxonomy" id="2951"/>
    <lineage>
        <taxon>Eukaryota</taxon>
        <taxon>Sar</taxon>
        <taxon>Alveolata</taxon>
        <taxon>Dinophyceae</taxon>
        <taxon>Suessiales</taxon>
        <taxon>Symbiodiniaceae</taxon>
        <taxon>Symbiodinium</taxon>
    </lineage>
</organism>
<keyword evidence="2" id="KW-0472">Membrane</keyword>
<evidence type="ECO:0000313" key="4">
    <source>
        <dbReference type="Proteomes" id="UP000186817"/>
    </source>
</evidence>
<dbReference type="EMBL" id="LSRX01000964">
    <property type="protein sequence ID" value="OLP85623.1"/>
    <property type="molecule type" value="Genomic_DNA"/>
</dbReference>
<dbReference type="AlphaFoldDB" id="A0A1Q9CRS6"/>
<reference evidence="3 4" key="1">
    <citation type="submission" date="2016-02" db="EMBL/GenBank/DDBJ databases">
        <title>Genome analysis of coral dinoflagellate symbionts highlights evolutionary adaptations to a symbiotic lifestyle.</title>
        <authorList>
            <person name="Aranda M."/>
            <person name="Li Y."/>
            <person name="Liew Y.J."/>
            <person name="Baumgarten S."/>
            <person name="Simakov O."/>
            <person name="Wilson M."/>
            <person name="Piel J."/>
            <person name="Ashoor H."/>
            <person name="Bougouffa S."/>
            <person name="Bajic V.B."/>
            <person name="Ryu T."/>
            <person name="Ravasi T."/>
            <person name="Bayer T."/>
            <person name="Micklem G."/>
            <person name="Kim H."/>
            <person name="Bhak J."/>
            <person name="Lajeunesse T.C."/>
            <person name="Voolstra C.R."/>
        </authorList>
    </citation>
    <scope>NUCLEOTIDE SEQUENCE [LARGE SCALE GENOMIC DNA]</scope>
    <source>
        <strain evidence="3 4">CCMP2467</strain>
    </source>
</reference>
<comment type="caution">
    <text evidence="3">The sequence shown here is derived from an EMBL/GenBank/DDBJ whole genome shotgun (WGS) entry which is preliminary data.</text>
</comment>
<name>A0A1Q9CRS6_SYMMI</name>
<gene>
    <name evidence="3" type="ORF">AK812_SmicGene33349</name>
</gene>
<feature type="transmembrane region" description="Helical" evidence="2">
    <location>
        <begin position="346"/>
        <end position="373"/>
    </location>
</feature>
<dbReference type="Proteomes" id="UP000186817">
    <property type="component" value="Unassembled WGS sequence"/>
</dbReference>
<accession>A0A1Q9CRS6</accession>
<feature type="transmembrane region" description="Helical" evidence="2">
    <location>
        <begin position="186"/>
        <end position="207"/>
    </location>
</feature>